<proteinExistence type="predicted"/>
<reference evidence="2" key="1">
    <citation type="submission" date="2018-01" db="EMBL/GenBank/DDBJ databases">
        <title>Draft genome sequence of Bandra megavirus.</title>
        <authorList>
            <person name="Chatterjee A."/>
            <person name="Yadav R."/>
            <person name="Kondabagil K."/>
        </authorList>
    </citation>
    <scope>NUCLEOTIDE SEQUENCE</scope>
    <source>
        <strain evidence="2">KK-1</strain>
    </source>
</reference>
<evidence type="ECO:0000256" key="1">
    <source>
        <dbReference type="SAM" id="Phobius"/>
    </source>
</evidence>
<dbReference type="InterPro" id="IPR024078">
    <property type="entry name" value="LmbE-like_dom_sf"/>
</dbReference>
<dbReference type="EMBL" id="MG779341">
    <property type="protein sequence ID" value="AUV58468.1"/>
    <property type="molecule type" value="Genomic_DNA"/>
</dbReference>
<protein>
    <submittedName>
        <fullName evidence="2">N-acetylglucosaminyl phosphatidylinositol deacetylase</fullName>
    </submittedName>
</protein>
<dbReference type="Pfam" id="PF02585">
    <property type="entry name" value="PIG-L"/>
    <property type="match status" value="1"/>
</dbReference>
<keyword evidence="1" id="KW-1133">Transmembrane helix</keyword>
<name>A0A2K9V8C4_9VIRU</name>
<dbReference type="GO" id="GO:0000225">
    <property type="term" value="F:N-acetylglucosaminylphosphatidylinositol deacetylase activity"/>
    <property type="evidence" value="ECO:0007669"/>
    <property type="project" value="TreeGrafter"/>
</dbReference>
<feature type="transmembrane region" description="Helical" evidence="1">
    <location>
        <begin position="6"/>
        <end position="23"/>
    </location>
</feature>
<dbReference type="SUPFAM" id="SSF102588">
    <property type="entry name" value="LmbE-like"/>
    <property type="match status" value="1"/>
</dbReference>
<dbReference type="PANTHER" id="PTHR12993">
    <property type="entry name" value="N-ACETYLGLUCOSAMINYL-PHOSPHATIDYLINOSITOL DE-N-ACETYLASE-RELATED"/>
    <property type="match status" value="1"/>
</dbReference>
<keyword evidence="1" id="KW-0472">Membrane</keyword>
<dbReference type="InterPro" id="IPR003737">
    <property type="entry name" value="GlcNAc_PI_deacetylase-related"/>
</dbReference>
<keyword evidence="1" id="KW-0812">Transmembrane</keyword>
<accession>A0A2K9V8C4</accession>
<dbReference type="Gene3D" id="3.40.50.10320">
    <property type="entry name" value="LmbE-like"/>
    <property type="match status" value="1"/>
</dbReference>
<organism evidence="2">
    <name type="scientific">Bandra megavirus</name>
    <dbReference type="NCBI Taxonomy" id="2071566"/>
    <lineage>
        <taxon>Viruses</taxon>
        <taxon>Varidnaviria</taxon>
        <taxon>Bamfordvirae</taxon>
        <taxon>Nucleocytoviricota</taxon>
        <taxon>Megaviricetes</taxon>
        <taxon>Imitervirales</taxon>
        <taxon>Mimiviridae</taxon>
        <taxon>Megamimivirinae</taxon>
        <taxon>Megavirus</taxon>
    </lineage>
</organism>
<dbReference type="PANTHER" id="PTHR12993:SF11">
    <property type="entry name" value="N-ACETYLGLUCOSAMINYL-PHOSPHATIDYLINOSITOL DE-N-ACETYLASE"/>
    <property type="match status" value="1"/>
</dbReference>
<sequence length="216" mass="25841">MAVIVLVIVILLIICYTYYYLFVRKLYNSNLIIKGNIDIDADKLMIVAHPDDETIFGGRYLIEDHGWKVVCITNASSKSSNRLSLKKYVRHKDFIYIMNKLKCQYEIWDYEDNQYNANWNKNKLLAQLENLFLDKKYKIILTHNLDGEYGHIQHKYISRLVHDINPKNLHVFHLDENQINPYYQKVMDLLKIYSCQNKIIRKLNKYILYQSIKKVN</sequence>
<evidence type="ECO:0000313" key="2">
    <source>
        <dbReference type="EMBL" id="AUV58468.1"/>
    </source>
</evidence>